<dbReference type="SMART" id="SM00344">
    <property type="entry name" value="HTH_ASNC"/>
    <property type="match status" value="1"/>
</dbReference>
<reference evidence="5 6" key="1">
    <citation type="submission" date="2019-07" db="EMBL/GenBank/DDBJ databases">
        <title>Whole genome shotgun sequence of Microvirga aerophila NBRC 106136.</title>
        <authorList>
            <person name="Hosoyama A."/>
            <person name="Uohara A."/>
            <person name="Ohji S."/>
            <person name="Ichikawa N."/>
        </authorList>
    </citation>
    <scope>NUCLEOTIDE SEQUENCE [LARGE SCALE GENOMIC DNA]</scope>
    <source>
        <strain evidence="5 6">NBRC 106136</strain>
    </source>
</reference>
<dbReference type="InterPro" id="IPR011008">
    <property type="entry name" value="Dimeric_a/b-barrel"/>
</dbReference>
<evidence type="ECO:0000256" key="2">
    <source>
        <dbReference type="ARBA" id="ARBA00023125"/>
    </source>
</evidence>
<dbReference type="GO" id="GO:0005829">
    <property type="term" value="C:cytosol"/>
    <property type="evidence" value="ECO:0007669"/>
    <property type="project" value="TreeGrafter"/>
</dbReference>
<dbReference type="Gene3D" id="3.30.70.920">
    <property type="match status" value="1"/>
</dbReference>
<dbReference type="EMBL" id="BJYU01000035">
    <property type="protein sequence ID" value="GEO15100.1"/>
    <property type="molecule type" value="Genomic_DNA"/>
</dbReference>
<gene>
    <name evidence="5" type="ORF">MAE02_27960</name>
</gene>
<dbReference type="PANTHER" id="PTHR30154:SF46">
    <property type="entry name" value="TRANSCRIPTIONAL REGULATORY PROTEIN"/>
    <property type="match status" value="1"/>
</dbReference>
<accession>A0A512BSZ1</accession>
<dbReference type="AlphaFoldDB" id="A0A512BSZ1"/>
<proteinExistence type="predicted"/>
<keyword evidence="6" id="KW-1185">Reference proteome</keyword>
<evidence type="ECO:0000313" key="6">
    <source>
        <dbReference type="Proteomes" id="UP000321085"/>
    </source>
</evidence>
<dbReference type="PANTHER" id="PTHR30154">
    <property type="entry name" value="LEUCINE-RESPONSIVE REGULATORY PROTEIN"/>
    <property type="match status" value="1"/>
</dbReference>
<evidence type="ECO:0000256" key="3">
    <source>
        <dbReference type="ARBA" id="ARBA00023163"/>
    </source>
</evidence>
<dbReference type="Pfam" id="PF01037">
    <property type="entry name" value="AsnC_trans_reg"/>
    <property type="match status" value="1"/>
</dbReference>
<dbReference type="PROSITE" id="PS50956">
    <property type="entry name" value="HTH_ASNC_2"/>
    <property type="match status" value="1"/>
</dbReference>
<dbReference type="SUPFAM" id="SSF46785">
    <property type="entry name" value="Winged helix' DNA-binding domain"/>
    <property type="match status" value="1"/>
</dbReference>
<dbReference type="InterPro" id="IPR019887">
    <property type="entry name" value="Tscrpt_reg_AsnC/Lrp_C"/>
</dbReference>
<dbReference type="InterPro" id="IPR036390">
    <property type="entry name" value="WH_DNA-bd_sf"/>
</dbReference>
<name>A0A512BSZ1_9HYPH</name>
<dbReference type="PRINTS" id="PR00033">
    <property type="entry name" value="HTHASNC"/>
</dbReference>
<dbReference type="GO" id="GO:0043565">
    <property type="term" value="F:sequence-specific DNA binding"/>
    <property type="evidence" value="ECO:0007669"/>
    <property type="project" value="InterPro"/>
</dbReference>
<evidence type="ECO:0000313" key="5">
    <source>
        <dbReference type="EMBL" id="GEO15100.1"/>
    </source>
</evidence>
<dbReference type="Pfam" id="PF13404">
    <property type="entry name" value="HTH_AsnC-type"/>
    <property type="match status" value="1"/>
</dbReference>
<evidence type="ECO:0000256" key="1">
    <source>
        <dbReference type="ARBA" id="ARBA00023015"/>
    </source>
</evidence>
<dbReference type="InterPro" id="IPR036388">
    <property type="entry name" value="WH-like_DNA-bd_sf"/>
</dbReference>
<organism evidence="5 6">
    <name type="scientific">Microvirga aerophila</name>
    <dbReference type="NCBI Taxonomy" id="670291"/>
    <lineage>
        <taxon>Bacteria</taxon>
        <taxon>Pseudomonadati</taxon>
        <taxon>Pseudomonadota</taxon>
        <taxon>Alphaproteobacteria</taxon>
        <taxon>Hyphomicrobiales</taxon>
        <taxon>Methylobacteriaceae</taxon>
        <taxon>Microvirga</taxon>
    </lineage>
</organism>
<protein>
    <submittedName>
        <fullName evidence="5">Transcriptional regulator</fullName>
    </submittedName>
</protein>
<dbReference type="GO" id="GO:0043200">
    <property type="term" value="P:response to amino acid"/>
    <property type="evidence" value="ECO:0007669"/>
    <property type="project" value="TreeGrafter"/>
</dbReference>
<keyword evidence="3" id="KW-0804">Transcription</keyword>
<evidence type="ECO:0000259" key="4">
    <source>
        <dbReference type="PROSITE" id="PS50956"/>
    </source>
</evidence>
<keyword evidence="1" id="KW-0805">Transcription regulation</keyword>
<dbReference type="Gene3D" id="1.10.10.10">
    <property type="entry name" value="Winged helix-like DNA-binding domain superfamily/Winged helix DNA-binding domain"/>
    <property type="match status" value="1"/>
</dbReference>
<dbReference type="Proteomes" id="UP000321085">
    <property type="component" value="Unassembled WGS sequence"/>
</dbReference>
<dbReference type="InterPro" id="IPR000485">
    <property type="entry name" value="AsnC-type_HTH_dom"/>
</dbReference>
<sequence length="173" mass="19395">MVSGKDWADATMQFDKLDFMLLAELCTNARRSHVELSERVGLSTTACARRLKSLEDSVIAGYHASLDLKQLGLGTTVVVRISLESQSEEALEAFEKAVIESPSVVRCFLMSGSDDYLVTVIARDIEDFERIHKTQLSRLPKVSRIQSSFALREVVNRIAPPAAFQQWRAPRRP</sequence>
<dbReference type="InterPro" id="IPR019888">
    <property type="entry name" value="Tscrpt_reg_AsnC-like"/>
</dbReference>
<feature type="domain" description="HTH asnC-type" evidence="4">
    <location>
        <begin position="14"/>
        <end position="74"/>
    </location>
</feature>
<dbReference type="SUPFAM" id="SSF54909">
    <property type="entry name" value="Dimeric alpha+beta barrel"/>
    <property type="match status" value="1"/>
</dbReference>
<comment type="caution">
    <text evidence="5">The sequence shown here is derived from an EMBL/GenBank/DDBJ whole genome shotgun (WGS) entry which is preliminary data.</text>
</comment>
<keyword evidence="2" id="KW-0238">DNA-binding</keyword>